<dbReference type="SMART" id="SM00382">
    <property type="entry name" value="AAA"/>
    <property type="match status" value="1"/>
</dbReference>
<dbReference type="InterPro" id="IPR041664">
    <property type="entry name" value="AAA_16"/>
</dbReference>
<dbReference type="Pfam" id="PF13191">
    <property type="entry name" value="AAA_16"/>
    <property type="match status" value="1"/>
</dbReference>
<evidence type="ECO:0000313" key="3">
    <source>
        <dbReference type="Proteomes" id="UP000488839"/>
    </source>
</evidence>
<dbReference type="AlphaFoldDB" id="A0A7K1T7X5"/>
<reference evidence="2 3" key="1">
    <citation type="submission" date="2019-11" db="EMBL/GenBank/DDBJ databases">
        <title>Whole genome shotgun sequencing (WGS) data from Adlercreutzia equolifaciens ResAG-91, Eggerthella lenta MRI-F36, MRI-F37, MRI-F40, ResAG-49, ResAG-88, ResAG-121, ResAG-145, and Gordonibacter sp. ResAG-5, ResAG-26, ResAG-43, ResAG-50, ResAG-59.</title>
        <authorList>
            <person name="Stoll D.A."/>
            <person name="Danylec N."/>
            <person name="Franz C.M.A.P."/>
            <person name="Huch M."/>
        </authorList>
    </citation>
    <scope>NUCLEOTIDE SEQUENCE [LARGE SCALE GENOMIC DNA]</scope>
    <source>
        <strain evidence="2 3">ResAG-91</strain>
    </source>
</reference>
<name>A0A7K1T7X5_9ACTN</name>
<dbReference type="Proteomes" id="UP000488839">
    <property type="component" value="Unassembled WGS sequence"/>
</dbReference>
<organism evidence="2 3">
    <name type="scientific">Adlercreutzia rubneri</name>
    <dbReference type="NCBI Taxonomy" id="2916441"/>
    <lineage>
        <taxon>Bacteria</taxon>
        <taxon>Bacillati</taxon>
        <taxon>Actinomycetota</taxon>
        <taxon>Coriobacteriia</taxon>
        <taxon>Eggerthellales</taxon>
        <taxon>Eggerthellaceae</taxon>
        <taxon>Adlercreutzia</taxon>
    </lineage>
</organism>
<evidence type="ECO:0000313" key="2">
    <source>
        <dbReference type="EMBL" id="MVN59712.1"/>
    </source>
</evidence>
<comment type="caution">
    <text evidence="2">The sequence shown here is derived from an EMBL/GenBank/DDBJ whole genome shotgun (WGS) entry which is preliminary data.</text>
</comment>
<keyword evidence="3" id="KW-1185">Reference proteome</keyword>
<dbReference type="PANTHER" id="PTHR35894">
    <property type="entry name" value="GENERAL SECRETION PATHWAY PROTEIN A-RELATED"/>
    <property type="match status" value="1"/>
</dbReference>
<dbReference type="RefSeq" id="WP_114540548.1">
    <property type="nucleotide sequence ID" value="NZ_JARFIT010000003.1"/>
</dbReference>
<accession>A0A7K1T7X5</accession>
<dbReference type="InterPro" id="IPR003593">
    <property type="entry name" value="AAA+_ATPase"/>
</dbReference>
<protein>
    <submittedName>
        <fullName evidence="2">AAA family ATPase</fullName>
    </submittedName>
</protein>
<dbReference type="InterPro" id="IPR027417">
    <property type="entry name" value="P-loop_NTPase"/>
</dbReference>
<sequence>MYDEVFSPSFGNRPSFLVGRSQLLSQLEQGLQSRPGSRERTVVVLGQRGSGKTVLLWELADRMRKQGFAVASPTIVADGMLERILEKLEDDCQLYAGGKLHLAGGSVGALGFSAGIQLERGAAAAKSPQQRLVQLCRQLTAKDRGALILIDELQASSPEIRHLIGTYQEMVGEGLNVSLVMAGLPGAVSTTLNDKVLTFLNRARKVSLPPLEQGEVDAFFKRSFDSLGIAIESGLRRSASAYTAGSPYLLQLVGHYTCLYAEDGKVSEESLAEALRTSGDDFQSDVCATTLAALSERDVDFLEAMAELGEPTSVAAVAEAMGATADYAQKYRRRLIDGGVIKSAGRGKVAFDVPFLAEHLRRRNE</sequence>
<gene>
    <name evidence="2" type="ORF">GO707_10820</name>
</gene>
<dbReference type="Gene3D" id="3.40.50.300">
    <property type="entry name" value="P-loop containing nucleotide triphosphate hydrolases"/>
    <property type="match status" value="1"/>
</dbReference>
<dbReference type="EMBL" id="WPOO01000025">
    <property type="protein sequence ID" value="MVN59712.1"/>
    <property type="molecule type" value="Genomic_DNA"/>
</dbReference>
<dbReference type="SUPFAM" id="SSF52540">
    <property type="entry name" value="P-loop containing nucleoside triphosphate hydrolases"/>
    <property type="match status" value="1"/>
</dbReference>
<evidence type="ECO:0000259" key="1">
    <source>
        <dbReference type="SMART" id="SM00382"/>
    </source>
</evidence>
<dbReference type="InterPro" id="IPR052026">
    <property type="entry name" value="ExeA_AAA_ATPase_DNA-bind"/>
</dbReference>
<dbReference type="PANTHER" id="PTHR35894:SF1">
    <property type="entry name" value="PHOSPHORIBULOKINASE _ URIDINE KINASE FAMILY"/>
    <property type="match status" value="1"/>
</dbReference>
<feature type="domain" description="AAA+ ATPase" evidence="1">
    <location>
        <begin position="38"/>
        <end position="212"/>
    </location>
</feature>
<proteinExistence type="predicted"/>